<dbReference type="InterPro" id="IPR027417">
    <property type="entry name" value="P-loop_NTPase"/>
</dbReference>
<evidence type="ECO:0000256" key="3">
    <source>
        <dbReference type="ARBA" id="ARBA00023015"/>
    </source>
</evidence>
<organism evidence="10 11">
    <name type="scientific">Shewanella salipaludis</name>
    <dbReference type="NCBI Taxonomy" id="2723052"/>
    <lineage>
        <taxon>Bacteria</taxon>
        <taxon>Pseudomonadati</taxon>
        <taxon>Pseudomonadota</taxon>
        <taxon>Gammaproteobacteria</taxon>
        <taxon>Alteromonadales</taxon>
        <taxon>Shewanellaceae</taxon>
        <taxon>Shewanella</taxon>
    </lineage>
</organism>
<dbReference type="Pfam" id="PF25601">
    <property type="entry name" value="AAA_lid_14"/>
    <property type="match status" value="1"/>
</dbReference>
<evidence type="ECO:0000256" key="1">
    <source>
        <dbReference type="ARBA" id="ARBA00022741"/>
    </source>
</evidence>
<dbReference type="InterPro" id="IPR003593">
    <property type="entry name" value="AAA+_ATPase"/>
</dbReference>
<dbReference type="InterPro" id="IPR058031">
    <property type="entry name" value="AAA_lid_NorR"/>
</dbReference>
<keyword evidence="7" id="KW-0175">Coiled coil</keyword>
<dbReference type="FunFam" id="3.40.50.300:FF:000006">
    <property type="entry name" value="DNA-binding transcriptional regulator NtrC"/>
    <property type="match status" value="1"/>
</dbReference>
<dbReference type="PROSITE" id="PS50045">
    <property type="entry name" value="SIGMA54_INTERACT_4"/>
    <property type="match status" value="1"/>
</dbReference>
<evidence type="ECO:0000259" key="9">
    <source>
        <dbReference type="PROSITE" id="PS50110"/>
    </source>
</evidence>
<dbReference type="GO" id="GO:0000160">
    <property type="term" value="P:phosphorelay signal transduction system"/>
    <property type="evidence" value="ECO:0007669"/>
    <property type="project" value="InterPro"/>
</dbReference>
<keyword evidence="4" id="KW-0238">DNA-binding</keyword>
<dbReference type="Gene3D" id="1.10.8.60">
    <property type="match status" value="1"/>
</dbReference>
<keyword evidence="6" id="KW-0597">Phosphoprotein</keyword>
<dbReference type="PROSITE" id="PS00676">
    <property type="entry name" value="SIGMA54_INTERACT_2"/>
    <property type="match status" value="1"/>
</dbReference>
<dbReference type="Gene3D" id="3.40.50.2300">
    <property type="match status" value="1"/>
</dbReference>
<dbReference type="GO" id="GO:0006355">
    <property type="term" value="P:regulation of DNA-templated transcription"/>
    <property type="evidence" value="ECO:0007669"/>
    <property type="project" value="InterPro"/>
</dbReference>
<dbReference type="SMART" id="SM00448">
    <property type="entry name" value="REC"/>
    <property type="match status" value="1"/>
</dbReference>
<evidence type="ECO:0000256" key="6">
    <source>
        <dbReference type="PROSITE-ProRule" id="PRU00169"/>
    </source>
</evidence>
<dbReference type="SUPFAM" id="SSF52172">
    <property type="entry name" value="CheY-like"/>
    <property type="match status" value="1"/>
</dbReference>
<evidence type="ECO:0000259" key="8">
    <source>
        <dbReference type="PROSITE" id="PS50045"/>
    </source>
</evidence>
<feature type="domain" description="Sigma-54 factor interaction" evidence="8">
    <location>
        <begin position="181"/>
        <end position="411"/>
    </location>
</feature>
<feature type="domain" description="Response regulatory" evidence="9">
    <location>
        <begin position="5"/>
        <end position="121"/>
    </location>
</feature>
<proteinExistence type="predicted"/>
<dbReference type="EMBL" id="JAAXYH010000011">
    <property type="protein sequence ID" value="NMH66341.1"/>
    <property type="molecule type" value="Genomic_DNA"/>
</dbReference>
<evidence type="ECO:0000256" key="7">
    <source>
        <dbReference type="SAM" id="Coils"/>
    </source>
</evidence>
<dbReference type="SUPFAM" id="SSF52540">
    <property type="entry name" value="P-loop containing nucleoside triphosphate hydrolases"/>
    <property type="match status" value="1"/>
</dbReference>
<dbReference type="Pfam" id="PF00158">
    <property type="entry name" value="Sigma54_activat"/>
    <property type="match status" value="1"/>
</dbReference>
<keyword evidence="2" id="KW-0067">ATP-binding</keyword>
<keyword evidence="3" id="KW-0805">Transcription regulation</keyword>
<dbReference type="InterPro" id="IPR036388">
    <property type="entry name" value="WH-like_DNA-bd_sf"/>
</dbReference>
<feature type="coiled-coil region" evidence="7">
    <location>
        <begin position="123"/>
        <end position="171"/>
    </location>
</feature>
<dbReference type="PROSITE" id="PS50110">
    <property type="entry name" value="RESPONSE_REGULATORY"/>
    <property type="match status" value="1"/>
</dbReference>
<dbReference type="Gene3D" id="3.40.50.300">
    <property type="entry name" value="P-loop containing nucleotide triphosphate hydrolases"/>
    <property type="match status" value="1"/>
</dbReference>
<dbReference type="Gene3D" id="1.10.10.10">
    <property type="entry name" value="Winged helix-like DNA-binding domain superfamily/Winged helix DNA-binding domain"/>
    <property type="match status" value="1"/>
</dbReference>
<gene>
    <name evidence="10" type="ORF">HC757_14350</name>
</gene>
<dbReference type="InterPro" id="IPR002078">
    <property type="entry name" value="Sigma_54_int"/>
</dbReference>
<dbReference type="GO" id="GO:0003677">
    <property type="term" value="F:DNA binding"/>
    <property type="evidence" value="ECO:0007669"/>
    <property type="project" value="UniProtKB-KW"/>
</dbReference>
<dbReference type="InterPro" id="IPR001789">
    <property type="entry name" value="Sig_transdc_resp-reg_receiver"/>
</dbReference>
<evidence type="ECO:0000256" key="5">
    <source>
        <dbReference type="ARBA" id="ARBA00023163"/>
    </source>
</evidence>
<dbReference type="Proteomes" id="UP000737113">
    <property type="component" value="Unassembled WGS sequence"/>
</dbReference>
<dbReference type="PANTHER" id="PTHR32071">
    <property type="entry name" value="TRANSCRIPTIONAL REGULATORY PROTEIN"/>
    <property type="match status" value="1"/>
</dbReference>
<dbReference type="InterPro" id="IPR025662">
    <property type="entry name" value="Sigma_54_int_dom_ATP-bd_1"/>
</dbReference>
<dbReference type="GO" id="GO:0005524">
    <property type="term" value="F:ATP binding"/>
    <property type="evidence" value="ECO:0007669"/>
    <property type="project" value="UniProtKB-KW"/>
</dbReference>
<keyword evidence="1" id="KW-0547">Nucleotide-binding</keyword>
<dbReference type="PROSITE" id="PS00688">
    <property type="entry name" value="SIGMA54_INTERACT_3"/>
    <property type="match status" value="1"/>
</dbReference>
<dbReference type="AlphaFoldDB" id="A0A972FV59"/>
<keyword evidence="11" id="KW-1185">Reference proteome</keyword>
<dbReference type="PANTHER" id="PTHR32071:SF117">
    <property type="entry name" value="PTS-DEPENDENT DIHYDROXYACETONE KINASE OPERON REGULATORY PROTEIN-RELATED"/>
    <property type="match status" value="1"/>
</dbReference>
<evidence type="ECO:0000313" key="11">
    <source>
        <dbReference type="Proteomes" id="UP000737113"/>
    </source>
</evidence>
<dbReference type="InterPro" id="IPR025944">
    <property type="entry name" value="Sigma_54_int_dom_CS"/>
</dbReference>
<dbReference type="InterPro" id="IPR025943">
    <property type="entry name" value="Sigma_54_int_dom_ATP-bd_2"/>
</dbReference>
<dbReference type="CDD" id="cd00009">
    <property type="entry name" value="AAA"/>
    <property type="match status" value="1"/>
</dbReference>
<protein>
    <submittedName>
        <fullName evidence="10">Sigma-54-dependent Fis family transcriptional regulator</fullName>
    </submittedName>
</protein>
<dbReference type="SMART" id="SM00382">
    <property type="entry name" value="AAA"/>
    <property type="match status" value="1"/>
</dbReference>
<feature type="modified residue" description="4-aspartylphosphate" evidence="6">
    <location>
        <position position="54"/>
    </location>
</feature>
<accession>A0A972FV59</accession>
<sequence length="541" mass="59124">MSQPQVLIVDDQPDNLDVLVNYLADSGLDLRVALDAEQALQLAAQSTPALMLLDVMMPGIDGFELCRLLKQAEATKDVPVIFMSALSDTHSKVKGFNAGAIDFISKPLQREEVLARILAHLTIRRQQQELESKNSELAGLNLALQQQIDRRQQAEDALQLADEKLSMLSRQEARLWGIDAFIGQSRVTARLLDEVRDLQLAPRTNVLVLGESGTGKELISRAIHYGSERSNRPFVAVNCSAIPAELADAEFFGHVKGAYTGATSDRQGYFVKADGGTLFLDEIGDMPPALQAKLLRVLEDGIVIPIGGKSSRRVDVRVVAATNVDLRAKVQHKQFRQDLFFRLAGYQLSLPPLRERPGDIAPLVEHFLQLLASQMGRDKPAITREALQALGRYHYPGNVRELKNLLEYALIASRGKGIRAEHLHFLEPLPAVGRDAPAAQADQAAAGVMSPNGGLADGLHSERLVSASIRSASTAGAGAPPDSEEDALLRYAGAQGRIDNTAAQTLLGVDHGRASYLLKKLHREGRLVKQGERRWTYYTAD</sequence>
<comment type="caution">
    <text evidence="10">The sequence shown here is derived from an EMBL/GenBank/DDBJ whole genome shotgun (WGS) entry which is preliminary data.</text>
</comment>
<keyword evidence="5" id="KW-0804">Transcription</keyword>
<dbReference type="InterPro" id="IPR011006">
    <property type="entry name" value="CheY-like_superfamily"/>
</dbReference>
<dbReference type="PROSITE" id="PS00675">
    <property type="entry name" value="SIGMA54_INTERACT_1"/>
    <property type="match status" value="1"/>
</dbReference>
<name>A0A972FV59_9GAMM</name>
<evidence type="ECO:0000313" key="10">
    <source>
        <dbReference type="EMBL" id="NMH66341.1"/>
    </source>
</evidence>
<evidence type="ECO:0000256" key="4">
    <source>
        <dbReference type="ARBA" id="ARBA00023125"/>
    </source>
</evidence>
<evidence type="ECO:0000256" key="2">
    <source>
        <dbReference type="ARBA" id="ARBA00022840"/>
    </source>
</evidence>
<reference evidence="10" key="1">
    <citation type="submission" date="2020-04" db="EMBL/GenBank/DDBJ databases">
        <title>Description of Shewanella salipaludis sp. nov., isolated from a salt marsh.</title>
        <authorList>
            <person name="Park S."/>
            <person name="Yoon J.-H."/>
        </authorList>
    </citation>
    <scope>NUCLEOTIDE SEQUENCE</scope>
    <source>
        <strain evidence="10">SHSM-M6</strain>
    </source>
</reference>
<dbReference type="RefSeq" id="WP_169565067.1">
    <property type="nucleotide sequence ID" value="NZ_JAAXYH010000011.1"/>
</dbReference>
<dbReference type="Pfam" id="PF00072">
    <property type="entry name" value="Response_reg"/>
    <property type="match status" value="1"/>
</dbReference>
<dbReference type="CDD" id="cd19920">
    <property type="entry name" value="REC_PA4781-like"/>
    <property type="match status" value="1"/>
</dbReference>